<dbReference type="EMBL" id="JABFTP020000144">
    <property type="protein sequence ID" value="KAL3282306.1"/>
    <property type="molecule type" value="Genomic_DNA"/>
</dbReference>
<evidence type="ECO:0000313" key="2">
    <source>
        <dbReference type="Proteomes" id="UP001516400"/>
    </source>
</evidence>
<evidence type="ECO:0000313" key="1">
    <source>
        <dbReference type="EMBL" id="KAL3282306.1"/>
    </source>
</evidence>
<comment type="caution">
    <text evidence="1">The sequence shown here is derived from an EMBL/GenBank/DDBJ whole genome shotgun (WGS) entry which is preliminary data.</text>
</comment>
<proteinExistence type="predicted"/>
<name>A0ABD2NUB5_9CUCU</name>
<dbReference type="AlphaFoldDB" id="A0ABD2NUB5"/>
<organism evidence="1 2">
    <name type="scientific">Cryptolaemus montrouzieri</name>
    <dbReference type="NCBI Taxonomy" id="559131"/>
    <lineage>
        <taxon>Eukaryota</taxon>
        <taxon>Metazoa</taxon>
        <taxon>Ecdysozoa</taxon>
        <taxon>Arthropoda</taxon>
        <taxon>Hexapoda</taxon>
        <taxon>Insecta</taxon>
        <taxon>Pterygota</taxon>
        <taxon>Neoptera</taxon>
        <taxon>Endopterygota</taxon>
        <taxon>Coleoptera</taxon>
        <taxon>Polyphaga</taxon>
        <taxon>Cucujiformia</taxon>
        <taxon>Coccinelloidea</taxon>
        <taxon>Coccinellidae</taxon>
        <taxon>Scymninae</taxon>
        <taxon>Scymnini</taxon>
        <taxon>Cryptolaemus</taxon>
    </lineage>
</organism>
<feature type="non-terminal residue" evidence="1">
    <location>
        <position position="78"/>
    </location>
</feature>
<gene>
    <name evidence="1" type="ORF">HHI36_005495</name>
</gene>
<keyword evidence="2" id="KW-1185">Reference proteome</keyword>
<protein>
    <submittedName>
        <fullName evidence="1">Uncharacterized protein</fullName>
    </submittedName>
</protein>
<accession>A0ABD2NUB5</accession>
<dbReference type="Proteomes" id="UP001516400">
    <property type="component" value="Unassembled WGS sequence"/>
</dbReference>
<sequence length="78" mass="8576">MNNTNWGADQDLLYKSYIAYVRSKLNYVCFLYGSVAASELRALEVINNNSARLISGSFRSSTIPGVLADSKFDPPGHS</sequence>
<reference evidence="1 2" key="1">
    <citation type="journal article" date="2021" name="BMC Biol.">
        <title>Horizontally acquired antibacterial genes associated with adaptive radiation of ladybird beetles.</title>
        <authorList>
            <person name="Li H.S."/>
            <person name="Tang X.F."/>
            <person name="Huang Y.H."/>
            <person name="Xu Z.Y."/>
            <person name="Chen M.L."/>
            <person name="Du X.Y."/>
            <person name="Qiu B.Y."/>
            <person name="Chen P.T."/>
            <person name="Zhang W."/>
            <person name="Slipinski A."/>
            <person name="Escalona H.E."/>
            <person name="Waterhouse R.M."/>
            <person name="Zwick A."/>
            <person name="Pang H."/>
        </authorList>
    </citation>
    <scope>NUCLEOTIDE SEQUENCE [LARGE SCALE GENOMIC DNA]</scope>
    <source>
        <strain evidence="1">SYSU2018</strain>
    </source>
</reference>